<dbReference type="AlphaFoldDB" id="A0AAW5QX69"/>
<dbReference type="Pfam" id="PF01408">
    <property type="entry name" value="GFO_IDH_MocA"/>
    <property type="match status" value="1"/>
</dbReference>
<dbReference type="Gene3D" id="3.40.50.720">
    <property type="entry name" value="NAD(P)-binding Rossmann-like Domain"/>
    <property type="match status" value="1"/>
</dbReference>
<dbReference type="GO" id="GO:0000166">
    <property type="term" value="F:nucleotide binding"/>
    <property type="evidence" value="ECO:0007669"/>
    <property type="project" value="InterPro"/>
</dbReference>
<dbReference type="RefSeq" id="WP_261614642.1">
    <property type="nucleotide sequence ID" value="NZ_JALIDZ010000002.1"/>
</dbReference>
<dbReference type="Gene3D" id="3.30.360.10">
    <property type="entry name" value="Dihydrodipicolinate Reductase, domain 2"/>
    <property type="match status" value="1"/>
</dbReference>
<name>A0AAW5QX69_9HYPH</name>
<dbReference type="SUPFAM" id="SSF51735">
    <property type="entry name" value="NAD(P)-binding Rossmann-fold domains"/>
    <property type="match status" value="1"/>
</dbReference>
<protein>
    <submittedName>
        <fullName evidence="3">Gfo/Idh/MocA family oxidoreductase</fullName>
    </submittedName>
</protein>
<dbReference type="InterPro" id="IPR051450">
    <property type="entry name" value="Gfo/Idh/MocA_Oxidoreductases"/>
</dbReference>
<feature type="domain" description="GFO/IDH/MocA-like oxidoreductase" evidence="2">
    <location>
        <begin position="129"/>
        <end position="237"/>
    </location>
</feature>
<dbReference type="InterPro" id="IPR055170">
    <property type="entry name" value="GFO_IDH_MocA-like_dom"/>
</dbReference>
<dbReference type="PANTHER" id="PTHR43377:SF6">
    <property type="entry name" value="GFO_IDH_MOCA-LIKE OXIDOREDUCTASE N-TERMINAL DOMAIN-CONTAINING PROTEIN"/>
    <property type="match status" value="1"/>
</dbReference>
<dbReference type="Proteomes" id="UP001320898">
    <property type="component" value="Unassembled WGS sequence"/>
</dbReference>
<evidence type="ECO:0000313" key="3">
    <source>
        <dbReference type="EMBL" id="MCT8971071.1"/>
    </source>
</evidence>
<dbReference type="InterPro" id="IPR036291">
    <property type="entry name" value="NAD(P)-bd_dom_sf"/>
</dbReference>
<evidence type="ECO:0000259" key="1">
    <source>
        <dbReference type="Pfam" id="PF01408"/>
    </source>
</evidence>
<organism evidence="3 4">
    <name type="scientific">Microbaculum marinisediminis</name>
    <dbReference type="NCBI Taxonomy" id="2931392"/>
    <lineage>
        <taxon>Bacteria</taxon>
        <taxon>Pseudomonadati</taxon>
        <taxon>Pseudomonadota</taxon>
        <taxon>Alphaproteobacteria</taxon>
        <taxon>Hyphomicrobiales</taxon>
        <taxon>Tepidamorphaceae</taxon>
        <taxon>Microbaculum</taxon>
    </lineage>
</organism>
<evidence type="ECO:0000259" key="2">
    <source>
        <dbReference type="Pfam" id="PF22725"/>
    </source>
</evidence>
<dbReference type="EMBL" id="JALIDZ010000002">
    <property type="protein sequence ID" value="MCT8971071.1"/>
    <property type="molecule type" value="Genomic_DNA"/>
</dbReference>
<dbReference type="PANTHER" id="PTHR43377">
    <property type="entry name" value="BILIVERDIN REDUCTASE A"/>
    <property type="match status" value="1"/>
</dbReference>
<evidence type="ECO:0000313" key="4">
    <source>
        <dbReference type="Proteomes" id="UP001320898"/>
    </source>
</evidence>
<reference evidence="3 4" key="1">
    <citation type="submission" date="2022-04" db="EMBL/GenBank/DDBJ databases">
        <authorList>
            <person name="Ye Y.-Q."/>
            <person name="Du Z.-J."/>
        </authorList>
    </citation>
    <scope>NUCLEOTIDE SEQUENCE [LARGE SCALE GENOMIC DNA]</scope>
    <source>
        <strain evidence="3 4">A6E488</strain>
    </source>
</reference>
<feature type="domain" description="Gfo/Idh/MocA-like oxidoreductase N-terminal" evidence="1">
    <location>
        <begin position="3"/>
        <end position="121"/>
    </location>
</feature>
<dbReference type="SUPFAM" id="SSF55347">
    <property type="entry name" value="Glyceraldehyde-3-phosphate dehydrogenase-like, C-terminal domain"/>
    <property type="match status" value="1"/>
</dbReference>
<accession>A0AAW5QX69</accession>
<dbReference type="Pfam" id="PF22725">
    <property type="entry name" value="GFO_IDH_MocA_C3"/>
    <property type="match status" value="1"/>
</dbReference>
<dbReference type="InterPro" id="IPR000683">
    <property type="entry name" value="Gfo/Idh/MocA-like_OxRdtase_N"/>
</dbReference>
<gene>
    <name evidence="3" type="ORF">MUB46_04285</name>
</gene>
<proteinExistence type="predicted"/>
<comment type="caution">
    <text evidence="3">The sequence shown here is derived from an EMBL/GenBank/DDBJ whole genome shotgun (WGS) entry which is preliminary data.</text>
</comment>
<sequence>MIGIGLVGYGYWGPNLARCVSESDGCRLAAIADASEKSRERAGQRHPSAQLHASWEEMLKDPGVDAVLIATPVCTHYEIAAAALTAGKHVLVEKPITETSEQAQRLIDMANRGGLTLMVDHTFVYTGAVRKIRDLIADGTVGDIYYYESTRINLGLFQGDVNVIWDLAVHDFAILEFILGAEPVSITAVGAGHIHRNQESLAHLSVHFDNGTLAHINVNWLAPVKVRQTLIGGSRRMIVYDDLEPSEKIKVYDRGVHLSADPQSANDVRISYRTGDMWAPQLSTREALLGVIEDFAASINGHGQPTSSGVSGLRVVRMLEAAAQSLSSGGHPVEFARLKAAS</sequence>
<keyword evidence="4" id="KW-1185">Reference proteome</keyword>